<gene>
    <name evidence="7" type="ORF">ACFFTR_02160</name>
</gene>
<name>A0ABV5LZ56_9ACTN</name>
<dbReference type="RefSeq" id="WP_223092913.1">
    <property type="nucleotide sequence ID" value="NZ_CP061913.1"/>
</dbReference>
<dbReference type="InterPro" id="IPR020845">
    <property type="entry name" value="AMP-binding_CS"/>
</dbReference>
<dbReference type="Gene3D" id="3.40.50.12780">
    <property type="entry name" value="N-terminal domain of ligase-like"/>
    <property type="match status" value="1"/>
</dbReference>
<accession>A0ABV5LZ56</accession>
<dbReference type="Proteomes" id="UP001589608">
    <property type="component" value="Unassembled WGS sequence"/>
</dbReference>
<dbReference type="SUPFAM" id="SSF56801">
    <property type="entry name" value="Acetyl-CoA synthetase-like"/>
    <property type="match status" value="1"/>
</dbReference>
<protein>
    <submittedName>
        <fullName evidence="7">Non-ribosomal peptide synthetase</fullName>
    </submittedName>
</protein>
<dbReference type="InterPro" id="IPR042099">
    <property type="entry name" value="ANL_N_sf"/>
</dbReference>
<feature type="domain" description="Carrier" evidence="5">
    <location>
        <begin position="922"/>
        <end position="963"/>
    </location>
</feature>
<evidence type="ECO:0000256" key="2">
    <source>
        <dbReference type="ARBA" id="ARBA00022553"/>
    </source>
</evidence>
<organism evidence="7 8">
    <name type="scientific">Dactylosporangium vinaceum</name>
    <dbReference type="NCBI Taxonomy" id="53362"/>
    <lineage>
        <taxon>Bacteria</taxon>
        <taxon>Bacillati</taxon>
        <taxon>Actinomycetota</taxon>
        <taxon>Actinomycetes</taxon>
        <taxon>Micromonosporales</taxon>
        <taxon>Micromonosporaceae</taxon>
        <taxon>Dactylosporangium</taxon>
    </lineage>
</organism>
<keyword evidence="1" id="KW-0596">Phosphopantetheine</keyword>
<keyword evidence="2" id="KW-0597">Phosphoprotein</keyword>
<reference evidence="7 8" key="1">
    <citation type="submission" date="2024-09" db="EMBL/GenBank/DDBJ databases">
        <authorList>
            <person name="Sun Q."/>
            <person name="Mori K."/>
        </authorList>
    </citation>
    <scope>NUCLEOTIDE SEQUENCE [LARGE SCALE GENOMIC DNA]</scope>
    <source>
        <strain evidence="7 8">JCM 3307</strain>
    </source>
</reference>
<sequence length="1040" mass="108942">MSVDVPDGTIRKPVSASDRWWLAHPASVSPVIQAVVEGTGTITPAALRDAVAAVAVACPDTALTGTRRHWLTGGAPPRVRTVKGAAGGPGTVAAIDALHEPLPAPDGAFCEVLWCPGEPAAVVFRANHAVMDWPGMALWIADVFRVLRGEAPLGAADPITEDDVFDRFAAPAEKPPAPKIDWVSPLGQPSGERRTAWARRTVDGYHAGLVAKVAGALTTAYGLDTARFAVAFDMRRHVPGVRTTGNLSQVELFDTAAGEPWEALHERILTAMAEGREVSGRIDSGLLKLPRPVLRTLIKVMENGAAAKRRYASATVLAHLGRIEPADLCGPAFEARTLYPIPLLTAASPPDLNLVECGGRTELTLTWRDGEGAAERMGEVLDAVAEALSPAALRTWAPNATARELPAATVVDRFRARAAATPDAEAVRWPDGRLTYAELDARSDAVAARLRDLGVRPGSVVGLLAGRSPHAIAGIWGVLKAGAAYLPLDVQHPDGRLAGLLADAGAQVCLVEQAYAQRAAVGPQYVRVVLDEVGTGDTNAGVVSVAPADLAYVIYTSGSTGKPKGVEIEHAALANYVDWTAERFGVGPGTAFAVFTSLAFDLSNTALFTPLCVGGTLVLEPGEPSHVTMRRLVETSGADTISLTPSHLDLMGRLDLHPAGVRTLVVVGEQLRGPVAARAQEQFGPDCRILNMYGPTEATVGLTLHTYEPADGAAPAVSIGVPMDNCTVHLLDQQRRFVPAGEPGEMYLGGAQLARGYRGRRDLTRERFVHLADGTRVYRTGDLARVGPGGELEFIGRADDQVKVNGYRIEPAEIAQVLQSHPAVAGAVVVARARPGAEQKQLAGYVVLEAGAEPADWDAFLGGHLPRYMVPAATLVVDTIPHNANGKVDVAALPDPFAAGADTPGTGAGGDLAPEQDEVVSAVAGVWARTLGVEGGRLDRSADFHQLGGNSVQLLTMLAAVSHDVVGAGAEAAFMAQLGAIIREPTLARVSELARSARDGHQLTVRDGHQLTVRDGHQPTVGDGQQSPADGRQPAATAAG</sequence>
<feature type="domain" description="AMP-dependent synthetase/ligase" evidence="4">
    <location>
        <begin position="414"/>
        <end position="757"/>
    </location>
</feature>
<dbReference type="CDD" id="cd05930">
    <property type="entry name" value="A_NRPS"/>
    <property type="match status" value="1"/>
</dbReference>
<dbReference type="NCBIfam" id="TIGR01733">
    <property type="entry name" value="AA-adenyl-dom"/>
    <property type="match status" value="1"/>
</dbReference>
<dbReference type="Gene3D" id="3.30.300.30">
    <property type="match status" value="1"/>
</dbReference>
<evidence type="ECO:0000313" key="8">
    <source>
        <dbReference type="Proteomes" id="UP001589608"/>
    </source>
</evidence>
<dbReference type="Gene3D" id="1.10.1200.10">
    <property type="entry name" value="ACP-like"/>
    <property type="match status" value="1"/>
</dbReference>
<dbReference type="Pfam" id="PF00501">
    <property type="entry name" value="AMP-binding"/>
    <property type="match status" value="1"/>
</dbReference>
<dbReference type="InterPro" id="IPR045851">
    <property type="entry name" value="AMP-bd_C_sf"/>
</dbReference>
<evidence type="ECO:0000256" key="3">
    <source>
        <dbReference type="SAM" id="MobiDB-lite"/>
    </source>
</evidence>
<dbReference type="Pfam" id="PF00550">
    <property type="entry name" value="PP-binding"/>
    <property type="match status" value="1"/>
</dbReference>
<dbReference type="PANTHER" id="PTHR45527">
    <property type="entry name" value="NONRIBOSOMAL PEPTIDE SYNTHETASE"/>
    <property type="match status" value="1"/>
</dbReference>
<comment type="caution">
    <text evidence="7">The sequence shown here is derived from an EMBL/GenBank/DDBJ whole genome shotgun (WGS) entry which is preliminary data.</text>
</comment>
<evidence type="ECO:0000313" key="7">
    <source>
        <dbReference type="EMBL" id="MFB9441890.1"/>
    </source>
</evidence>
<dbReference type="InterPro" id="IPR010071">
    <property type="entry name" value="AA_adenyl_dom"/>
</dbReference>
<dbReference type="InterPro" id="IPR000873">
    <property type="entry name" value="AMP-dep_synth/lig_dom"/>
</dbReference>
<dbReference type="InterPro" id="IPR009081">
    <property type="entry name" value="PP-bd_ACP"/>
</dbReference>
<proteinExistence type="predicted"/>
<feature type="domain" description="AMP-binding enzyme C-terminal" evidence="6">
    <location>
        <begin position="813"/>
        <end position="887"/>
    </location>
</feature>
<feature type="region of interest" description="Disordered" evidence="3">
    <location>
        <begin position="998"/>
        <end position="1040"/>
    </location>
</feature>
<dbReference type="PANTHER" id="PTHR45527:SF1">
    <property type="entry name" value="FATTY ACID SYNTHASE"/>
    <property type="match status" value="1"/>
</dbReference>
<dbReference type="PROSITE" id="PS00455">
    <property type="entry name" value="AMP_BINDING"/>
    <property type="match status" value="1"/>
</dbReference>
<dbReference type="EMBL" id="JBHMCA010000008">
    <property type="protein sequence ID" value="MFB9441890.1"/>
    <property type="molecule type" value="Genomic_DNA"/>
</dbReference>
<evidence type="ECO:0000259" key="6">
    <source>
        <dbReference type="Pfam" id="PF13193"/>
    </source>
</evidence>
<evidence type="ECO:0000259" key="4">
    <source>
        <dbReference type="Pfam" id="PF00501"/>
    </source>
</evidence>
<feature type="compositionally biased region" description="Basic and acidic residues" evidence="3">
    <location>
        <begin position="998"/>
        <end position="1017"/>
    </location>
</feature>
<dbReference type="InterPro" id="IPR006162">
    <property type="entry name" value="Ppantetheine_attach_site"/>
</dbReference>
<evidence type="ECO:0000256" key="1">
    <source>
        <dbReference type="ARBA" id="ARBA00022450"/>
    </source>
</evidence>
<dbReference type="InterPro" id="IPR025110">
    <property type="entry name" value="AMP-bd_C"/>
</dbReference>
<dbReference type="Pfam" id="PF13193">
    <property type="entry name" value="AMP-binding_C"/>
    <property type="match status" value="1"/>
</dbReference>
<dbReference type="InterPro" id="IPR036736">
    <property type="entry name" value="ACP-like_sf"/>
</dbReference>
<evidence type="ECO:0000259" key="5">
    <source>
        <dbReference type="Pfam" id="PF00550"/>
    </source>
</evidence>
<keyword evidence="8" id="KW-1185">Reference proteome</keyword>
<dbReference type="PROSITE" id="PS00012">
    <property type="entry name" value="PHOSPHOPANTETHEINE"/>
    <property type="match status" value="1"/>
</dbReference>